<feature type="region of interest" description="Disordered" evidence="2">
    <location>
        <begin position="1"/>
        <end position="43"/>
    </location>
</feature>
<dbReference type="SUPFAM" id="SSF56672">
    <property type="entry name" value="DNA/RNA polymerases"/>
    <property type="match status" value="1"/>
</dbReference>
<keyword evidence="5" id="KW-1185">Reference proteome</keyword>
<feature type="non-terminal residue" evidence="4">
    <location>
        <position position="489"/>
    </location>
</feature>
<keyword evidence="1" id="KW-0175">Coiled coil</keyword>
<evidence type="ECO:0000313" key="4">
    <source>
        <dbReference type="EMBL" id="GJT35987.1"/>
    </source>
</evidence>
<dbReference type="Proteomes" id="UP001151760">
    <property type="component" value="Unassembled WGS sequence"/>
</dbReference>
<dbReference type="EMBL" id="BQNB010015097">
    <property type="protein sequence ID" value="GJT35987.1"/>
    <property type="molecule type" value="Genomic_DNA"/>
</dbReference>
<evidence type="ECO:0000256" key="1">
    <source>
        <dbReference type="SAM" id="Coils"/>
    </source>
</evidence>
<evidence type="ECO:0000256" key="2">
    <source>
        <dbReference type="SAM" id="MobiDB-lite"/>
    </source>
</evidence>
<proteinExistence type="predicted"/>
<name>A0ABQ5DCC6_9ASTR</name>
<reference evidence="4" key="2">
    <citation type="submission" date="2022-01" db="EMBL/GenBank/DDBJ databases">
        <authorList>
            <person name="Yamashiro T."/>
            <person name="Shiraishi A."/>
            <person name="Satake H."/>
            <person name="Nakayama K."/>
        </authorList>
    </citation>
    <scope>NUCLEOTIDE SEQUENCE</scope>
</reference>
<reference evidence="4" key="1">
    <citation type="journal article" date="2022" name="Int. J. Mol. Sci.">
        <title>Draft Genome of Tanacetum Coccineum: Genomic Comparison of Closely Related Tanacetum-Family Plants.</title>
        <authorList>
            <person name="Yamashiro T."/>
            <person name="Shiraishi A."/>
            <person name="Nakayama K."/>
            <person name="Satake H."/>
        </authorList>
    </citation>
    <scope>NUCLEOTIDE SEQUENCE</scope>
</reference>
<feature type="domain" description="Reverse transcriptase Ty1/copia-type" evidence="3">
    <location>
        <begin position="303"/>
        <end position="375"/>
    </location>
</feature>
<feature type="compositionally biased region" description="Acidic residues" evidence="2">
    <location>
        <begin position="29"/>
        <end position="43"/>
    </location>
</feature>
<organism evidence="4 5">
    <name type="scientific">Tanacetum coccineum</name>
    <dbReference type="NCBI Taxonomy" id="301880"/>
    <lineage>
        <taxon>Eukaryota</taxon>
        <taxon>Viridiplantae</taxon>
        <taxon>Streptophyta</taxon>
        <taxon>Embryophyta</taxon>
        <taxon>Tracheophyta</taxon>
        <taxon>Spermatophyta</taxon>
        <taxon>Magnoliopsida</taxon>
        <taxon>eudicotyledons</taxon>
        <taxon>Gunneridae</taxon>
        <taxon>Pentapetalae</taxon>
        <taxon>asterids</taxon>
        <taxon>campanulids</taxon>
        <taxon>Asterales</taxon>
        <taxon>Asteraceae</taxon>
        <taxon>Asteroideae</taxon>
        <taxon>Anthemideae</taxon>
        <taxon>Anthemidinae</taxon>
        <taxon>Tanacetum</taxon>
    </lineage>
</organism>
<feature type="coiled-coil region" evidence="1">
    <location>
        <begin position="76"/>
        <end position="110"/>
    </location>
</feature>
<dbReference type="Pfam" id="PF07727">
    <property type="entry name" value="RVT_2"/>
    <property type="match status" value="2"/>
</dbReference>
<dbReference type="InterPro" id="IPR013103">
    <property type="entry name" value="RVT_2"/>
</dbReference>
<feature type="domain" description="Reverse transcriptase Ty1/copia-type" evidence="3">
    <location>
        <begin position="381"/>
        <end position="478"/>
    </location>
</feature>
<dbReference type="InterPro" id="IPR043502">
    <property type="entry name" value="DNA/RNA_pol_sf"/>
</dbReference>
<sequence length="489" mass="54867">MNYHPVRSENQANIHAGQQKANQNAGTEDIIDAGDSKEEDESAQDCLVLPIWSSYSLPITPDLKTDEKREGPREEEQVFLDELERLKRQEKEANEEAEALRKEFAQETKNLVIQEGAAKASSTNIFSTVSTLAKASSTNLVNTVSIPVSAASPHEGLSLSDPTNPEQDDSEIPPLEDIYQTSTDGIFTNSSYDDEGAVADFTNLETVVNVTPIPTSRFISSHPSALILGDPTSAVQTKSKVNKSSGAHAFVSYVQKQRRNNHKDFQHCLFACFLSQHEPKKILEAHEDESWVDSRFRKFGYLNKARLVAQGHRQEEGIDYDEVFAPVARIKAIGIFLAFASYMGFIVYQMDVKSAFLYGKIDEEVYVSQPPGFLDPKYPQKNGYKRGTIDKNLFIKKGKHDIILVQVYVDDIIFGSTKKSWCDECRFQMSSMGELTFFLGLQVKQKKDGIFISQDKYVVEILKKFDFANVKTASTPIETQKPLVKDEEA</sequence>
<feature type="region of interest" description="Disordered" evidence="2">
    <location>
        <begin position="152"/>
        <end position="172"/>
    </location>
</feature>
<evidence type="ECO:0000313" key="5">
    <source>
        <dbReference type="Proteomes" id="UP001151760"/>
    </source>
</evidence>
<accession>A0ABQ5DCC6</accession>
<gene>
    <name evidence="4" type="ORF">Tco_0926406</name>
</gene>
<evidence type="ECO:0000259" key="3">
    <source>
        <dbReference type="Pfam" id="PF07727"/>
    </source>
</evidence>
<protein>
    <submittedName>
        <fullName evidence="4">Ribonuclease H-like domain-containing protein</fullName>
    </submittedName>
</protein>
<comment type="caution">
    <text evidence="4">The sequence shown here is derived from an EMBL/GenBank/DDBJ whole genome shotgun (WGS) entry which is preliminary data.</text>
</comment>